<dbReference type="PANTHER" id="PTHR46056:SF12">
    <property type="entry name" value="LONG-CHAIN-ALCOHOL OXIDASE"/>
    <property type="match status" value="1"/>
</dbReference>
<dbReference type="AlphaFoldDB" id="A0A069NZL5"/>
<keyword evidence="8" id="KW-1185">Reference proteome</keyword>
<accession>A0A069NZL5</accession>
<dbReference type="PANTHER" id="PTHR46056">
    <property type="entry name" value="LONG-CHAIN-ALCOHOL OXIDASE"/>
    <property type="match status" value="1"/>
</dbReference>
<evidence type="ECO:0000313" key="5">
    <source>
        <dbReference type="EMBL" id="GGD79844.1"/>
    </source>
</evidence>
<dbReference type="EMBL" id="BMEG01000006">
    <property type="protein sequence ID" value="GGD79844.1"/>
    <property type="molecule type" value="Genomic_DNA"/>
</dbReference>
<dbReference type="Proteomes" id="UP000027439">
    <property type="component" value="Unassembled WGS sequence"/>
</dbReference>
<gene>
    <name evidence="6" type="ORF">BG57_07345</name>
    <name evidence="5" type="ORF">GCM10010985_37970</name>
</gene>
<dbReference type="Gene3D" id="3.50.50.60">
    <property type="entry name" value="FAD/NAD(P)-binding domain"/>
    <property type="match status" value="1"/>
</dbReference>
<reference evidence="5" key="1">
    <citation type="journal article" date="2014" name="Int. J. Syst. Evol. Microbiol.">
        <title>Complete genome of a new Firmicutes species belonging to the dominant human colonic microbiota ('Ruminococcus bicirculans') reveals two chromosomes and a selective capacity to utilize plant glucans.</title>
        <authorList>
            <consortium name="NISC Comparative Sequencing Program"/>
            <person name="Wegmann U."/>
            <person name="Louis P."/>
            <person name="Goesmann A."/>
            <person name="Henrissat B."/>
            <person name="Duncan S.H."/>
            <person name="Flint H.J."/>
        </authorList>
    </citation>
    <scope>NUCLEOTIDE SEQUENCE</scope>
    <source>
        <strain evidence="5">CGMCC 1.11013</strain>
    </source>
</reference>
<keyword evidence="2" id="KW-0285">Flavoprotein</keyword>
<dbReference type="SUPFAM" id="SSF51905">
    <property type="entry name" value="FAD/NAD(P)-binding domain"/>
    <property type="match status" value="1"/>
</dbReference>
<evidence type="ECO:0000313" key="7">
    <source>
        <dbReference type="Proteomes" id="UP000027439"/>
    </source>
</evidence>
<dbReference type="EMBL" id="JFHE01000015">
    <property type="protein sequence ID" value="KDR33602.1"/>
    <property type="molecule type" value="Genomic_DNA"/>
</dbReference>
<comment type="similarity">
    <text evidence="1">Belongs to the GMC oxidoreductase family.</text>
</comment>
<evidence type="ECO:0000313" key="6">
    <source>
        <dbReference type="EMBL" id="KDR33602.1"/>
    </source>
</evidence>
<comment type="caution">
    <text evidence="6">The sequence shown here is derived from an EMBL/GenBank/DDBJ whole genome shotgun (WGS) entry which is preliminary data.</text>
</comment>
<name>A0A069NZL5_9BURK</name>
<evidence type="ECO:0000256" key="3">
    <source>
        <dbReference type="ARBA" id="ARBA00022827"/>
    </source>
</evidence>
<proteinExistence type="inferred from homology"/>
<evidence type="ECO:0000256" key="4">
    <source>
        <dbReference type="ARBA" id="ARBA00023002"/>
    </source>
</evidence>
<organism evidence="6 7">
    <name type="scientific">Caballeronia grimmiae</name>
    <dbReference type="NCBI Taxonomy" id="1071679"/>
    <lineage>
        <taxon>Bacteria</taxon>
        <taxon>Pseudomonadati</taxon>
        <taxon>Pseudomonadota</taxon>
        <taxon>Betaproteobacteria</taxon>
        <taxon>Burkholderiales</taxon>
        <taxon>Burkholderiaceae</taxon>
        <taxon>Caballeronia</taxon>
    </lineage>
</organism>
<evidence type="ECO:0008006" key="9">
    <source>
        <dbReference type="Google" id="ProtNLM"/>
    </source>
</evidence>
<dbReference type="InterPro" id="IPR036188">
    <property type="entry name" value="FAD/NAD-bd_sf"/>
</dbReference>
<reference evidence="6 7" key="2">
    <citation type="submission" date="2014-03" db="EMBL/GenBank/DDBJ databases">
        <title>Draft Genome Sequences of Four Burkholderia Strains.</title>
        <authorList>
            <person name="Liu X.Y."/>
            <person name="Li C.X."/>
            <person name="Xu J.H."/>
        </authorList>
    </citation>
    <scope>NUCLEOTIDE SEQUENCE [LARGE SCALE GENOMIC DNA]</scope>
    <source>
        <strain evidence="6 7">R27</strain>
    </source>
</reference>
<dbReference type="STRING" id="1071679.BG57_07345"/>
<sequence length="75" mass="8003">MYAENKAQFKHNDNHVVVVIGSGAGGGTLANELAQKGIDVVVLEAGAMHTQGDFSTEEWNACKQLSRLDKRTTSG</sequence>
<dbReference type="Proteomes" id="UP000597138">
    <property type="component" value="Unassembled WGS sequence"/>
</dbReference>
<dbReference type="GO" id="GO:0016491">
    <property type="term" value="F:oxidoreductase activity"/>
    <property type="evidence" value="ECO:0007669"/>
    <property type="project" value="UniProtKB-KW"/>
</dbReference>
<dbReference type="Pfam" id="PF13450">
    <property type="entry name" value="NAD_binding_8"/>
    <property type="match status" value="1"/>
</dbReference>
<keyword evidence="3" id="KW-0274">FAD</keyword>
<evidence type="ECO:0000256" key="2">
    <source>
        <dbReference type="ARBA" id="ARBA00022630"/>
    </source>
</evidence>
<reference evidence="5" key="4">
    <citation type="submission" date="2024-05" db="EMBL/GenBank/DDBJ databases">
        <authorList>
            <person name="Sun Q."/>
            <person name="Zhou Y."/>
        </authorList>
    </citation>
    <scope>NUCLEOTIDE SEQUENCE</scope>
    <source>
        <strain evidence="5">CGMCC 1.11013</strain>
    </source>
</reference>
<dbReference type="eggNOG" id="COG2303">
    <property type="taxonomic scope" value="Bacteria"/>
</dbReference>
<keyword evidence="4" id="KW-0560">Oxidoreductase</keyword>
<evidence type="ECO:0000256" key="1">
    <source>
        <dbReference type="ARBA" id="ARBA00010790"/>
    </source>
</evidence>
<evidence type="ECO:0000313" key="8">
    <source>
        <dbReference type="Proteomes" id="UP000597138"/>
    </source>
</evidence>
<protein>
    <recommendedName>
        <fullName evidence="9">FAD-dependent oxidoreductase 2 FAD binding domain-containing protein</fullName>
    </recommendedName>
</protein>
<reference evidence="8" key="3">
    <citation type="journal article" date="2019" name="Int. J. Syst. Evol. Microbiol.">
        <title>The Global Catalogue of Microorganisms (GCM) 10K type strain sequencing project: providing services to taxonomists for standard genome sequencing and annotation.</title>
        <authorList>
            <consortium name="The Broad Institute Genomics Platform"/>
            <consortium name="The Broad Institute Genome Sequencing Center for Infectious Disease"/>
            <person name="Wu L."/>
            <person name="Ma J."/>
        </authorList>
    </citation>
    <scope>NUCLEOTIDE SEQUENCE [LARGE SCALE GENOMIC DNA]</scope>
    <source>
        <strain evidence="8">CGMCC 1.11013</strain>
    </source>
</reference>